<proteinExistence type="predicted"/>
<feature type="transmembrane region" description="Helical" evidence="1">
    <location>
        <begin position="7"/>
        <end position="26"/>
    </location>
</feature>
<reference evidence="2" key="1">
    <citation type="journal article" date="2015" name="Nature">
        <title>Complex archaea that bridge the gap between prokaryotes and eukaryotes.</title>
        <authorList>
            <person name="Spang A."/>
            <person name="Saw J.H."/>
            <person name="Jorgensen S.L."/>
            <person name="Zaremba-Niedzwiedzka K."/>
            <person name="Martijn J."/>
            <person name="Lind A.E."/>
            <person name="van Eijk R."/>
            <person name="Schleper C."/>
            <person name="Guy L."/>
            <person name="Ettema T.J."/>
        </authorList>
    </citation>
    <scope>NUCLEOTIDE SEQUENCE</scope>
</reference>
<gene>
    <name evidence="2" type="ORF">LCGC14_2218850</name>
</gene>
<name>A0A0F9DZ39_9ZZZZ</name>
<feature type="non-terminal residue" evidence="2">
    <location>
        <position position="28"/>
    </location>
</feature>
<protein>
    <submittedName>
        <fullName evidence="2">Uncharacterized protein</fullName>
    </submittedName>
</protein>
<keyword evidence="1" id="KW-0472">Membrane</keyword>
<evidence type="ECO:0000313" key="2">
    <source>
        <dbReference type="EMBL" id="KKL59081.1"/>
    </source>
</evidence>
<dbReference type="EMBL" id="LAZR01029605">
    <property type="protein sequence ID" value="KKL59081.1"/>
    <property type="molecule type" value="Genomic_DNA"/>
</dbReference>
<keyword evidence="1" id="KW-0812">Transmembrane</keyword>
<accession>A0A0F9DZ39</accession>
<evidence type="ECO:0000256" key="1">
    <source>
        <dbReference type="SAM" id="Phobius"/>
    </source>
</evidence>
<sequence length="28" mass="3049">MRIGLMSIGLSLLIIFIIMINTGNVGEE</sequence>
<keyword evidence="1" id="KW-1133">Transmembrane helix</keyword>
<dbReference type="AlphaFoldDB" id="A0A0F9DZ39"/>
<comment type="caution">
    <text evidence="2">The sequence shown here is derived from an EMBL/GenBank/DDBJ whole genome shotgun (WGS) entry which is preliminary data.</text>
</comment>
<organism evidence="2">
    <name type="scientific">marine sediment metagenome</name>
    <dbReference type="NCBI Taxonomy" id="412755"/>
    <lineage>
        <taxon>unclassified sequences</taxon>
        <taxon>metagenomes</taxon>
        <taxon>ecological metagenomes</taxon>
    </lineage>
</organism>